<reference evidence="2 3" key="1">
    <citation type="submission" date="2024-06" db="EMBL/GenBank/DDBJ databases">
        <title>Complete genome of Phlyctema vagabunda strain 19-DSS-EL-015.</title>
        <authorList>
            <person name="Fiorenzani C."/>
        </authorList>
    </citation>
    <scope>NUCLEOTIDE SEQUENCE [LARGE SCALE GENOMIC DNA]</scope>
    <source>
        <strain evidence="2 3">19-DSS-EL-015</strain>
    </source>
</reference>
<organism evidence="2 3">
    <name type="scientific">Phlyctema vagabunda</name>
    <dbReference type="NCBI Taxonomy" id="108571"/>
    <lineage>
        <taxon>Eukaryota</taxon>
        <taxon>Fungi</taxon>
        <taxon>Dikarya</taxon>
        <taxon>Ascomycota</taxon>
        <taxon>Pezizomycotina</taxon>
        <taxon>Leotiomycetes</taxon>
        <taxon>Helotiales</taxon>
        <taxon>Dermateaceae</taxon>
        <taxon>Phlyctema</taxon>
    </lineage>
</organism>
<evidence type="ECO:0000313" key="2">
    <source>
        <dbReference type="EMBL" id="KAL3424692.1"/>
    </source>
</evidence>
<proteinExistence type="predicted"/>
<sequence length="43" mass="5061">MIDFDSPSLPYLPYLNHTRSHPPSPKIPRLSAQDPKRRCMFCF</sequence>
<name>A0ABR4PMX6_9HELO</name>
<evidence type="ECO:0000256" key="1">
    <source>
        <dbReference type="SAM" id="MobiDB-lite"/>
    </source>
</evidence>
<dbReference type="EMBL" id="JBFCZG010000003">
    <property type="protein sequence ID" value="KAL3424692.1"/>
    <property type="molecule type" value="Genomic_DNA"/>
</dbReference>
<comment type="caution">
    <text evidence="2">The sequence shown here is derived from an EMBL/GenBank/DDBJ whole genome shotgun (WGS) entry which is preliminary data.</text>
</comment>
<evidence type="ECO:0000313" key="3">
    <source>
        <dbReference type="Proteomes" id="UP001629113"/>
    </source>
</evidence>
<gene>
    <name evidence="2" type="ORF">PVAG01_03973</name>
</gene>
<dbReference type="Proteomes" id="UP001629113">
    <property type="component" value="Unassembled WGS sequence"/>
</dbReference>
<accession>A0ABR4PMX6</accession>
<feature type="region of interest" description="Disordered" evidence="1">
    <location>
        <begin position="15"/>
        <end position="34"/>
    </location>
</feature>
<keyword evidence="3" id="KW-1185">Reference proteome</keyword>
<protein>
    <submittedName>
        <fullName evidence="2">Uncharacterized protein</fullName>
    </submittedName>
</protein>